<dbReference type="Pfam" id="PF14223">
    <property type="entry name" value="Retrotran_gag_2"/>
    <property type="match status" value="1"/>
</dbReference>
<feature type="compositionally biased region" description="Gly residues" evidence="1">
    <location>
        <begin position="139"/>
        <end position="157"/>
    </location>
</feature>
<evidence type="ECO:0008006" key="4">
    <source>
        <dbReference type="Google" id="ProtNLM"/>
    </source>
</evidence>
<dbReference type="GO" id="GO:0008270">
    <property type="term" value="F:zinc ion binding"/>
    <property type="evidence" value="ECO:0007669"/>
    <property type="project" value="InterPro"/>
</dbReference>
<evidence type="ECO:0000313" key="3">
    <source>
        <dbReference type="Proteomes" id="UP001187471"/>
    </source>
</evidence>
<reference evidence="2" key="1">
    <citation type="submission" date="2022-12" db="EMBL/GenBank/DDBJ databases">
        <title>Draft genome assemblies for two species of Escallonia (Escalloniales).</title>
        <authorList>
            <person name="Chanderbali A."/>
            <person name="Dervinis C."/>
            <person name="Anghel I."/>
            <person name="Soltis D."/>
            <person name="Soltis P."/>
            <person name="Zapata F."/>
        </authorList>
    </citation>
    <scope>NUCLEOTIDE SEQUENCE</scope>
    <source>
        <strain evidence="2">UCBG92.1500</strain>
        <tissue evidence="2">Leaf</tissue>
    </source>
</reference>
<keyword evidence="3" id="KW-1185">Reference proteome</keyword>
<dbReference type="PANTHER" id="PTHR35317:SF28">
    <property type="entry name" value="ZINC FINGER, CCHC-TYPE, RIBONUCLEASE H-LIKE DOMAIN, GAG-PRE-INTEGRASE DOMAIN PROTEIN-RELATED"/>
    <property type="match status" value="1"/>
</dbReference>
<dbReference type="AlphaFoldDB" id="A0AA88UEY5"/>
<sequence length="248" mass="28199">MLGRFSKFLMVDVEKVKKVRLQTLRVEFEAVRMKEFKLVSDYFSRVLVVVNQMKRNGDDLKEAGVVEKIIRSLDPKFDYIVVAIEESKDADSLSVDELMGSLQALEERLNKKKEEPLEHVLQTKLSLKEKERKQEGAQKGQGSGRGGGRGFGRGQGKGRGEGSNARSHNKEGQYQTSKQVRAHGRGNYFRKRYDKSQVECYNCNNISHYASKCGYDANDVEEEANYVDSSKNIKNEEMEPTLLLAYKG</sequence>
<evidence type="ECO:0000256" key="1">
    <source>
        <dbReference type="SAM" id="MobiDB-lite"/>
    </source>
</evidence>
<comment type="caution">
    <text evidence="2">The sequence shown here is derived from an EMBL/GenBank/DDBJ whole genome shotgun (WGS) entry which is preliminary data.</text>
</comment>
<dbReference type="Proteomes" id="UP001187471">
    <property type="component" value="Unassembled WGS sequence"/>
</dbReference>
<dbReference type="PANTHER" id="PTHR35317">
    <property type="entry name" value="OS04G0629600 PROTEIN"/>
    <property type="match status" value="1"/>
</dbReference>
<feature type="compositionally biased region" description="Basic and acidic residues" evidence="1">
    <location>
        <begin position="126"/>
        <end position="136"/>
    </location>
</feature>
<dbReference type="EMBL" id="JAVXUO010001472">
    <property type="protein sequence ID" value="KAK2982065.1"/>
    <property type="molecule type" value="Genomic_DNA"/>
</dbReference>
<name>A0AA88UEY5_9ASTE</name>
<organism evidence="2 3">
    <name type="scientific">Escallonia rubra</name>
    <dbReference type="NCBI Taxonomy" id="112253"/>
    <lineage>
        <taxon>Eukaryota</taxon>
        <taxon>Viridiplantae</taxon>
        <taxon>Streptophyta</taxon>
        <taxon>Embryophyta</taxon>
        <taxon>Tracheophyta</taxon>
        <taxon>Spermatophyta</taxon>
        <taxon>Magnoliopsida</taxon>
        <taxon>eudicotyledons</taxon>
        <taxon>Gunneridae</taxon>
        <taxon>Pentapetalae</taxon>
        <taxon>asterids</taxon>
        <taxon>campanulids</taxon>
        <taxon>Escalloniales</taxon>
        <taxon>Escalloniaceae</taxon>
        <taxon>Escallonia</taxon>
    </lineage>
</organism>
<evidence type="ECO:0000313" key="2">
    <source>
        <dbReference type="EMBL" id="KAK2982065.1"/>
    </source>
</evidence>
<gene>
    <name evidence="2" type="ORF">RJ640_003190</name>
</gene>
<dbReference type="GO" id="GO:0003676">
    <property type="term" value="F:nucleic acid binding"/>
    <property type="evidence" value="ECO:0007669"/>
    <property type="project" value="InterPro"/>
</dbReference>
<dbReference type="InterPro" id="IPR036875">
    <property type="entry name" value="Znf_CCHC_sf"/>
</dbReference>
<feature type="region of interest" description="Disordered" evidence="1">
    <location>
        <begin position="122"/>
        <end position="188"/>
    </location>
</feature>
<proteinExistence type="predicted"/>
<protein>
    <recommendedName>
        <fullName evidence="4">CCHC-type domain-containing protein</fullName>
    </recommendedName>
</protein>
<accession>A0AA88UEY5</accession>
<dbReference type="SUPFAM" id="SSF57756">
    <property type="entry name" value="Retrovirus zinc finger-like domains"/>
    <property type="match status" value="1"/>
</dbReference>